<dbReference type="EMBL" id="CAKOFQ010008831">
    <property type="protein sequence ID" value="CAH2016171.1"/>
    <property type="molecule type" value="Genomic_DNA"/>
</dbReference>
<accession>A0A9P0VNV6</accession>
<dbReference type="OrthoDB" id="5985669at2759"/>
<dbReference type="PANTHER" id="PTHR21041:SF17">
    <property type="entry name" value="E3 UBIQUITIN-PROTEIN LIGASE DCST1"/>
    <property type="match status" value="1"/>
</dbReference>
<comment type="caution">
    <text evidence="1">The sequence shown here is derived from an EMBL/GenBank/DDBJ whole genome shotgun (WGS) entry which is preliminary data.</text>
</comment>
<dbReference type="AlphaFoldDB" id="A0A9P0VNV6"/>
<protein>
    <submittedName>
        <fullName evidence="1">Uncharacterized protein</fullName>
    </submittedName>
</protein>
<dbReference type="PANTHER" id="PTHR21041">
    <property type="entry name" value="DENDRITIC CELL-SPECIFIC TRANSMEMBRANE PROTEIN"/>
    <property type="match status" value="1"/>
</dbReference>
<reference evidence="1" key="1">
    <citation type="submission" date="2022-03" db="EMBL/GenBank/DDBJ databases">
        <authorList>
            <person name="Sayadi A."/>
        </authorList>
    </citation>
    <scope>NUCLEOTIDE SEQUENCE</scope>
</reference>
<keyword evidence="2" id="KW-1185">Reference proteome</keyword>
<proteinExistence type="predicted"/>
<name>A0A9P0VNV6_ACAOB</name>
<evidence type="ECO:0000313" key="2">
    <source>
        <dbReference type="Proteomes" id="UP001152888"/>
    </source>
</evidence>
<gene>
    <name evidence="1" type="ORF">ACAOBT_LOCUS35197</name>
</gene>
<evidence type="ECO:0000313" key="1">
    <source>
        <dbReference type="EMBL" id="CAH2016171.1"/>
    </source>
</evidence>
<dbReference type="Proteomes" id="UP001152888">
    <property type="component" value="Unassembled WGS sequence"/>
</dbReference>
<dbReference type="InterPro" id="IPR051856">
    <property type="entry name" value="CSR-E3_Ligase_Protein"/>
</dbReference>
<sequence length="187" mass="21391">MAASDECKLLRKIFKKCPLLFSLFCTEKQSHKKLKIIVGRQRCPKAVVITFIIAGPVENLGNNGKEVVRVFACTTSLTFNLTKTRFELMFKPFTQAIFGMKTGVDEIKDTVKSIKDVSAPVIGEIEDEKEVRKMKEENDYIDELVGDTKRSELMNQKYETVGEQAEAEKFEKNVYEEDRDEVPESIH</sequence>
<organism evidence="1 2">
    <name type="scientific">Acanthoscelides obtectus</name>
    <name type="common">Bean weevil</name>
    <name type="synonym">Bruchus obtectus</name>
    <dbReference type="NCBI Taxonomy" id="200917"/>
    <lineage>
        <taxon>Eukaryota</taxon>
        <taxon>Metazoa</taxon>
        <taxon>Ecdysozoa</taxon>
        <taxon>Arthropoda</taxon>
        <taxon>Hexapoda</taxon>
        <taxon>Insecta</taxon>
        <taxon>Pterygota</taxon>
        <taxon>Neoptera</taxon>
        <taxon>Endopterygota</taxon>
        <taxon>Coleoptera</taxon>
        <taxon>Polyphaga</taxon>
        <taxon>Cucujiformia</taxon>
        <taxon>Chrysomeloidea</taxon>
        <taxon>Chrysomelidae</taxon>
        <taxon>Bruchinae</taxon>
        <taxon>Bruchini</taxon>
        <taxon>Acanthoscelides</taxon>
    </lineage>
</organism>